<dbReference type="Pfam" id="PF07697">
    <property type="entry name" value="7TMR-HDED"/>
    <property type="match status" value="1"/>
</dbReference>
<feature type="domain" description="Metal-dependent phosphohydrolase 7TM extracellular" evidence="2">
    <location>
        <begin position="63"/>
        <end position="165"/>
    </location>
</feature>
<accession>X0TJN8</accession>
<evidence type="ECO:0000256" key="1">
    <source>
        <dbReference type="SAM" id="MobiDB-lite"/>
    </source>
</evidence>
<sequence length="228" mass="26274">MAWFQKQSKLRRISEERWRPVPQKPSAPLTPPGKRAGRFLMTLLFLAGGLVIINFPRSAPRLKVGDIAERDYRARVQFEMPDMESTLRARRDAQARCPRLFVENAAHLERIPDELEKFLTTLLEASRATRLAREGRTWGIPPKRLSRLKQGLDKKWVQEAVEVVRPALARAGDLGIMDGSKFQQEMAAGRYDIVVHKRESPDQEDTRPLGLTIEYPGDLREFFEDELR</sequence>
<protein>
    <recommendedName>
        <fullName evidence="2">Metal-dependent phosphohydrolase 7TM extracellular domain-containing protein</fullName>
    </recommendedName>
</protein>
<evidence type="ECO:0000259" key="2">
    <source>
        <dbReference type="Pfam" id="PF07697"/>
    </source>
</evidence>
<reference evidence="3" key="1">
    <citation type="journal article" date="2014" name="Front. Microbiol.">
        <title>High frequency of phylogenetically diverse reductive dehalogenase-homologous genes in deep subseafloor sedimentary metagenomes.</title>
        <authorList>
            <person name="Kawai M."/>
            <person name="Futagami T."/>
            <person name="Toyoda A."/>
            <person name="Takaki Y."/>
            <person name="Nishi S."/>
            <person name="Hori S."/>
            <person name="Arai W."/>
            <person name="Tsubouchi T."/>
            <person name="Morono Y."/>
            <person name="Uchiyama I."/>
            <person name="Ito T."/>
            <person name="Fujiyama A."/>
            <person name="Inagaki F."/>
            <person name="Takami H."/>
        </authorList>
    </citation>
    <scope>NUCLEOTIDE SEQUENCE</scope>
    <source>
        <strain evidence="3">Expedition CK06-06</strain>
    </source>
</reference>
<feature type="region of interest" description="Disordered" evidence="1">
    <location>
        <begin position="14"/>
        <end position="33"/>
    </location>
</feature>
<feature type="non-terminal residue" evidence="3">
    <location>
        <position position="228"/>
    </location>
</feature>
<name>X0TJN8_9ZZZZ</name>
<dbReference type="InterPro" id="IPR011624">
    <property type="entry name" value="Metal-dep_PHydrolase_7TM_extra"/>
</dbReference>
<comment type="caution">
    <text evidence="3">The sequence shown here is derived from an EMBL/GenBank/DDBJ whole genome shotgun (WGS) entry which is preliminary data.</text>
</comment>
<gene>
    <name evidence="3" type="ORF">S01H1_11046</name>
</gene>
<proteinExistence type="predicted"/>
<dbReference type="AlphaFoldDB" id="X0TJN8"/>
<dbReference type="EMBL" id="BARS01005631">
    <property type="protein sequence ID" value="GAF76320.1"/>
    <property type="molecule type" value="Genomic_DNA"/>
</dbReference>
<organism evidence="3">
    <name type="scientific">marine sediment metagenome</name>
    <dbReference type="NCBI Taxonomy" id="412755"/>
    <lineage>
        <taxon>unclassified sequences</taxon>
        <taxon>metagenomes</taxon>
        <taxon>ecological metagenomes</taxon>
    </lineage>
</organism>
<evidence type="ECO:0000313" key="3">
    <source>
        <dbReference type="EMBL" id="GAF76320.1"/>
    </source>
</evidence>
<feature type="compositionally biased region" description="Pro residues" evidence="1">
    <location>
        <begin position="22"/>
        <end position="31"/>
    </location>
</feature>